<keyword evidence="2" id="KW-1185">Reference proteome</keyword>
<dbReference type="InterPro" id="IPR029058">
    <property type="entry name" value="AB_hydrolase_fold"/>
</dbReference>
<sequence>MRLHTQWLRLVMGAAVVTATVGVAVQAPAHAAAAPKRGGPVPAFYVPPTRLPATNGAVIRTEQVKLALSGPVVPRVFPRYATRLMYRSTDANGTPVAVTGAYFEPTKPWPGAGPRPLVVVASGTVGQGDQCAPSRALSSPFILTPGPSFSGGLELPAIYRLLAQGMAVVETDYIGLGTPDRVHTYVQRIDEGHAVLDAARAARALPGVSITRDSKVGAYGYSQGGGASASAAELQPTYAPDVPLTATYAGAPPADLAAVTAATEGTEIFAVIGYAVNGFVSENPRLQPVLDRYTNDAGKAALKDVATTCIADTFARYAGGHTSTWTKDGRTLNEIAKTEPLLREVFAQQVIGTMRPAGNVRVATGVNDNLVTHAQVRTMAESWCRLGGNVTYVPVKGPRTPSGTVNHFAPLILDQAPAVTWISSQLRGSSAPASNCAAIPTTR</sequence>
<evidence type="ECO:0000313" key="2">
    <source>
        <dbReference type="Proteomes" id="UP001612915"/>
    </source>
</evidence>
<accession>A0ABW8AKM6</accession>
<comment type="caution">
    <text evidence="1">The sequence shown here is derived from an EMBL/GenBank/DDBJ whole genome shotgun (WGS) entry which is preliminary data.</text>
</comment>
<gene>
    <name evidence="1" type="ORF">ACIB24_07520</name>
</gene>
<dbReference type="SUPFAM" id="SSF53474">
    <property type="entry name" value="alpha/beta-Hydrolases"/>
    <property type="match status" value="1"/>
</dbReference>
<reference evidence="1 2" key="1">
    <citation type="submission" date="2024-10" db="EMBL/GenBank/DDBJ databases">
        <title>The Natural Products Discovery Center: Release of the First 8490 Sequenced Strains for Exploring Actinobacteria Biosynthetic Diversity.</title>
        <authorList>
            <person name="Kalkreuter E."/>
            <person name="Kautsar S.A."/>
            <person name="Yang D."/>
            <person name="Bader C.D."/>
            <person name="Teijaro C.N."/>
            <person name="Fluegel L."/>
            <person name="Davis C.M."/>
            <person name="Simpson J.R."/>
            <person name="Lauterbach L."/>
            <person name="Steele A.D."/>
            <person name="Gui C."/>
            <person name="Meng S."/>
            <person name="Li G."/>
            <person name="Viehrig K."/>
            <person name="Ye F."/>
            <person name="Su P."/>
            <person name="Kiefer A.F."/>
            <person name="Nichols A."/>
            <person name="Cepeda A.J."/>
            <person name="Yan W."/>
            <person name="Fan B."/>
            <person name="Jiang Y."/>
            <person name="Adhikari A."/>
            <person name="Zheng C.-J."/>
            <person name="Schuster L."/>
            <person name="Cowan T.M."/>
            <person name="Smanski M.J."/>
            <person name="Chevrette M.G."/>
            <person name="De Carvalho L.P.S."/>
            <person name="Shen B."/>
        </authorList>
    </citation>
    <scope>NUCLEOTIDE SEQUENCE [LARGE SCALE GENOMIC DNA]</scope>
    <source>
        <strain evidence="1 2">NPDC049639</strain>
    </source>
</reference>
<dbReference type="InterPro" id="IPR005152">
    <property type="entry name" value="Lipase_secreted"/>
</dbReference>
<proteinExistence type="predicted"/>
<dbReference type="PANTHER" id="PTHR34853:SF1">
    <property type="entry name" value="LIPASE 5"/>
    <property type="match status" value="1"/>
</dbReference>
<dbReference type="Pfam" id="PF03583">
    <property type="entry name" value="LIP"/>
    <property type="match status" value="1"/>
</dbReference>
<protein>
    <submittedName>
        <fullName evidence="1">Lipase family protein</fullName>
    </submittedName>
</protein>
<evidence type="ECO:0000313" key="1">
    <source>
        <dbReference type="EMBL" id="MFI7586909.1"/>
    </source>
</evidence>
<dbReference type="Gene3D" id="1.10.260.130">
    <property type="match status" value="1"/>
</dbReference>
<dbReference type="PANTHER" id="PTHR34853">
    <property type="match status" value="1"/>
</dbReference>
<dbReference type="EMBL" id="JBITLV010000002">
    <property type="protein sequence ID" value="MFI7586909.1"/>
    <property type="molecule type" value="Genomic_DNA"/>
</dbReference>
<dbReference type="RefSeq" id="WP_398277538.1">
    <property type="nucleotide sequence ID" value="NZ_JBITLV010000002.1"/>
</dbReference>
<dbReference type="Gene3D" id="3.40.50.1820">
    <property type="entry name" value="alpha/beta hydrolase"/>
    <property type="match status" value="1"/>
</dbReference>
<organism evidence="1 2">
    <name type="scientific">Spongisporangium articulatum</name>
    <dbReference type="NCBI Taxonomy" id="3362603"/>
    <lineage>
        <taxon>Bacteria</taxon>
        <taxon>Bacillati</taxon>
        <taxon>Actinomycetota</taxon>
        <taxon>Actinomycetes</taxon>
        <taxon>Kineosporiales</taxon>
        <taxon>Kineosporiaceae</taxon>
        <taxon>Spongisporangium</taxon>
    </lineage>
</organism>
<name>A0ABW8AKM6_9ACTN</name>
<dbReference type="Proteomes" id="UP001612915">
    <property type="component" value="Unassembled WGS sequence"/>
</dbReference>
<dbReference type="PIRSF" id="PIRSF029171">
    <property type="entry name" value="Esterase_LipA"/>
    <property type="match status" value="1"/>
</dbReference>